<keyword evidence="8" id="KW-1185">Reference proteome</keyword>
<evidence type="ECO:0000256" key="2">
    <source>
        <dbReference type="ARBA" id="ARBA00023015"/>
    </source>
</evidence>
<dbReference type="PROSITE" id="PS50931">
    <property type="entry name" value="HTH_LYSR"/>
    <property type="match status" value="1"/>
</dbReference>
<dbReference type="STRING" id="1763535.LPB072_16390"/>
<dbReference type="InterPro" id="IPR000847">
    <property type="entry name" value="LysR_HTH_N"/>
</dbReference>
<evidence type="ECO:0000256" key="4">
    <source>
        <dbReference type="ARBA" id="ARBA00023163"/>
    </source>
</evidence>
<evidence type="ECO:0000256" key="3">
    <source>
        <dbReference type="ARBA" id="ARBA00023125"/>
    </source>
</evidence>
<sequence>MTLQQLRAFLAVVEEGSFRGAARRLAISQAGLTTAIQALERSLGQTLLQRSLRGATLTAAGQRLLPRAQLIERETHRAMEEATSADDAAGELHVGVGPTATALLLARVVPDFRARFPNVSLHLTSGLHERIRPALQQGLLDMALVALPDGAEWPGQVRTRLFRSLLTVVGREGHPLAGARQLAELQNADWVLMGSPGGPGGTVTRFFDEQGLPPPRVAATCETFTEVAALLSGTDWLALIPQSIVQRSLIGRPVASLALVERAPGYETFLMRPRQLAPTAAAEAFATMCVSWSRLIAKGAPGLMD</sequence>
<proteinExistence type="inferred from homology"/>
<dbReference type="OrthoDB" id="8524600at2"/>
<evidence type="ECO:0000259" key="5">
    <source>
        <dbReference type="PROSITE" id="PS50931"/>
    </source>
</evidence>
<reference evidence="6 9" key="2">
    <citation type="submission" date="2016-10" db="EMBL/GenBank/DDBJ databases">
        <title>Hydorgenophaga sp. LPB0072 isolated from gastropod.</title>
        <authorList>
            <person name="Kim E."/>
            <person name="Yi H."/>
        </authorList>
    </citation>
    <scope>NUCLEOTIDE SEQUENCE [LARGE SCALE GENOMIC DNA]</scope>
    <source>
        <strain evidence="6 9">LPB0072</strain>
    </source>
</reference>
<dbReference type="AlphaFoldDB" id="A0A162W134"/>
<dbReference type="Proteomes" id="UP000185680">
    <property type="component" value="Chromosome"/>
</dbReference>
<dbReference type="InterPro" id="IPR050950">
    <property type="entry name" value="HTH-type_LysR_regulators"/>
</dbReference>
<protein>
    <submittedName>
        <fullName evidence="6">LysR family transcriptional regulator</fullName>
    </submittedName>
</protein>
<evidence type="ECO:0000256" key="1">
    <source>
        <dbReference type="ARBA" id="ARBA00009437"/>
    </source>
</evidence>
<dbReference type="GO" id="GO:0005829">
    <property type="term" value="C:cytosol"/>
    <property type="evidence" value="ECO:0007669"/>
    <property type="project" value="TreeGrafter"/>
</dbReference>
<dbReference type="EMBL" id="LVWD01000006">
    <property type="protein sequence ID" value="OAD42888.1"/>
    <property type="molecule type" value="Genomic_DNA"/>
</dbReference>
<dbReference type="Gene3D" id="3.40.190.290">
    <property type="match status" value="1"/>
</dbReference>
<dbReference type="GO" id="GO:0003677">
    <property type="term" value="F:DNA binding"/>
    <property type="evidence" value="ECO:0007669"/>
    <property type="project" value="UniProtKB-KW"/>
</dbReference>
<organism evidence="6 9">
    <name type="scientific">Hydrogenophaga crassostreae</name>
    <dbReference type="NCBI Taxonomy" id="1763535"/>
    <lineage>
        <taxon>Bacteria</taxon>
        <taxon>Pseudomonadati</taxon>
        <taxon>Pseudomonadota</taxon>
        <taxon>Betaproteobacteria</taxon>
        <taxon>Burkholderiales</taxon>
        <taxon>Comamonadaceae</taxon>
        <taxon>Hydrogenophaga</taxon>
    </lineage>
</organism>
<dbReference type="KEGG" id="hyl:LPB072_16390"/>
<evidence type="ECO:0000313" key="8">
    <source>
        <dbReference type="Proteomes" id="UP000185657"/>
    </source>
</evidence>
<accession>A0A162W134</accession>
<keyword evidence="4" id="KW-0804">Transcription</keyword>
<gene>
    <name evidence="6" type="ORF">LPB072_16390</name>
    <name evidence="7" type="ORF">LPB72_06325</name>
</gene>
<keyword evidence="2" id="KW-0805">Transcription regulation</keyword>
<evidence type="ECO:0000313" key="9">
    <source>
        <dbReference type="Proteomes" id="UP000185680"/>
    </source>
</evidence>
<dbReference type="PRINTS" id="PR00039">
    <property type="entry name" value="HTHLYSR"/>
</dbReference>
<evidence type="ECO:0000313" key="6">
    <source>
        <dbReference type="EMBL" id="AOW14182.1"/>
    </source>
</evidence>
<dbReference type="PANTHER" id="PTHR30419:SF30">
    <property type="entry name" value="LYSR FAMILY TRANSCRIPTIONAL REGULATOR"/>
    <property type="match status" value="1"/>
</dbReference>
<dbReference type="InterPro" id="IPR036388">
    <property type="entry name" value="WH-like_DNA-bd_sf"/>
</dbReference>
<dbReference type="InterPro" id="IPR005119">
    <property type="entry name" value="LysR_subst-bd"/>
</dbReference>
<dbReference type="GO" id="GO:0003700">
    <property type="term" value="F:DNA-binding transcription factor activity"/>
    <property type="evidence" value="ECO:0007669"/>
    <property type="project" value="InterPro"/>
</dbReference>
<dbReference type="Pfam" id="PF00126">
    <property type="entry name" value="HTH_1"/>
    <property type="match status" value="1"/>
</dbReference>
<evidence type="ECO:0000313" key="7">
    <source>
        <dbReference type="EMBL" id="OAD42888.1"/>
    </source>
</evidence>
<dbReference type="FunFam" id="1.10.10.10:FF:000001">
    <property type="entry name" value="LysR family transcriptional regulator"/>
    <property type="match status" value="1"/>
</dbReference>
<dbReference type="PANTHER" id="PTHR30419">
    <property type="entry name" value="HTH-TYPE TRANSCRIPTIONAL REGULATOR YBHD"/>
    <property type="match status" value="1"/>
</dbReference>
<dbReference type="RefSeq" id="WP_066087526.1">
    <property type="nucleotide sequence ID" value="NZ_CP017476.1"/>
</dbReference>
<name>A0A162W134_9BURK</name>
<reference evidence="7 8" key="1">
    <citation type="submission" date="2016-02" db="EMBL/GenBank/DDBJ databases">
        <title>Draft genome sequence of Hydrogenophaga sp. LPB0072.</title>
        <authorList>
            <person name="Shin S.-K."/>
            <person name="Yi H."/>
        </authorList>
    </citation>
    <scope>NUCLEOTIDE SEQUENCE [LARGE SCALE GENOMIC DNA]</scope>
    <source>
        <strain evidence="7 8">LPB0072</strain>
    </source>
</reference>
<dbReference type="Proteomes" id="UP000185657">
    <property type="component" value="Unassembled WGS sequence"/>
</dbReference>
<keyword evidence="3" id="KW-0238">DNA-binding</keyword>
<dbReference type="Pfam" id="PF03466">
    <property type="entry name" value="LysR_substrate"/>
    <property type="match status" value="1"/>
</dbReference>
<dbReference type="Gene3D" id="1.10.10.10">
    <property type="entry name" value="Winged helix-like DNA-binding domain superfamily/Winged helix DNA-binding domain"/>
    <property type="match status" value="1"/>
</dbReference>
<feature type="domain" description="HTH lysR-type" evidence="5">
    <location>
        <begin position="1"/>
        <end position="58"/>
    </location>
</feature>
<dbReference type="SUPFAM" id="SSF53850">
    <property type="entry name" value="Periplasmic binding protein-like II"/>
    <property type="match status" value="1"/>
</dbReference>
<dbReference type="EMBL" id="CP017476">
    <property type="protein sequence ID" value="AOW14182.1"/>
    <property type="molecule type" value="Genomic_DNA"/>
</dbReference>
<dbReference type="InterPro" id="IPR036390">
    <property type="entry name" value="WH_DNA-bd_sf"/>
</dbReference>
<dbReference type="SUPFAM" id="SSF46785">
    <property type="entry name" value="Winged helix' DNA-binding domain"/>
    <property type="match status" value="1"/>
</dbReference>
<dbReference type="CDD" id="cd05466">
    <property type="entry name" value="PBP2_LTTR_substrate"/>
    <property type="match status" value="1"/>
</dbReference>
<comment type="similarity">
    <text evidence="1">Belongs to the LysR transcriptional regulatory family.</text>
</comment>